<comment type="caution">
    <text evidence="1">The sequence shown here is derived from an EMBL/GenBank/DDBJ whole genome shotgun (WGS) entry which is preliminary data.</text>
</comment>
<dbReference type="AlphaFoldDB" id="A0A8H7BDY7"/>
<evidence type="ECO:0000313" key="1">
    <source>
        <dbReference type="EMBL" id="KAF7679550.1"/>
    </source>
</evidence>
<proteinExistence type="predicted"/>
<dbReference type="EMBL" id="JAAABM010000003">
    <property type="protein sequence ID" value="KAF7679550.1"/>
    <property type="molecule type" value="Genomic_DNA"/>
</dbReference>
<reference evidence="1" key="2">
    <citation type="submission" date="2020-08" db="EMBL/GenBank/DDBJ databases">
        <title>Draft Genome Sequence of Cumin Blight Pathogen Alternaria burnsii.</title>
        <authorList>
            <person name="Feng Z."/>
        </authorList>
    </citation>
    <scope>NUCLEOTIDE SEQUENCE</scope>
    <source>
        <strain evidence="1">CBS107.38</strain>
    </source>
</reference>
<gene>
    <name evidence="1" type="ORF">GT037_003298</name>
</gene>
<dbReference type="Proteomes" id="UP000596902">
    <property type="component" value="Unassembled WGS sequence"/>
</dbReference>
<sequence length="203" mass="23096">MKQSWDMRPVLSSTATINSCVWEQDWGFVVYRAAFSDGDAWERFKETFSNDDVRVAQKFWRCRFIDEPGLKGKDPAAIKEHHSSLWGDLPSGLQHPLCLVATKDVYESFERYTASYLDTTGAAIAQADPFIKVLYQSHLVDDDMDDGDDPPVKMFNAGMRALIDELFPISIRTEMSFDKVDPGNDDKVWLGVAWEEDIIRGDS</sequence>
<reference evidence="1" key="1">
    <citation type="submission" date="2020-01" db="EMBL/GenBank/DDBJ databases">
        <authorList>
            <person name="Feng Z.H.Z."/>
        </authorList>
    </citation>
    <scope>NUCLEOTIDE SEQUENCE</scope>
    <source>
        <strain evidence="1">CBS107.38</strain>
    </source>
</reference>
<evidence type="ECO:0000313" key="2">
    <source>
        <dbReference type="Proteomes" id="UP000596902"/>
    </source>
</evidence>
<accession>A0A8H7BDY7</accession>
<name>A0A8H7BDY7_9PLEO</name>
<keyword evidence="2" id="KW-1185">Reference proteome</keyword>
<dbReference type="GeneID" id="62201523"/>
<dbReference type="RefSeq" id="XP_038789623.1">
    <property type="nucleotide sequence ID" value="XM_038928345.1"/>
</dbReference>
<protein>
    <submittedName>
        <fullName evidence="1">Uncharacterized protein</fullName>
    </submittedName>
</protein>
<organism evidence="1 2">
    <name type="scientific">Alternaria burnsii</name>
    <dbReference type="NCBI Taxonomy" id="1187904"/>
    <lineage>
        <taxon>Eukaryota</taxon>
        <taxon>Fungi</taxon>
        <taxon>Dikarya</taxon>
        <taxon>Ascomycota</taxon>
        <taxon>Pezizomycotina</taxon>
        <taxon>Dothideomycetes</taxon>
        <taxon>Pleosporomycetidae</taxon>
        <taxon>Pleosporales</taxon>
        <taxon>Pleosporineae</taxon>
        <taxon>Pleosporaceae</taxon>
        <taxon>Alternaria</taxon>
        <taxon>Alternaria sect. Alternaria</taxon>
    </lineage>
</organism>